<proteinExistence type="predicted"/>
<dbReference type="AlphaFoldDB" id="A0A5B7DLE3"/>
<evidence type="ECO:0000313" key="2">
    <source>
        <dbReference type="Proteomes" id="UP000324222"/>
    </source>
</evidence>
<dbReference type="Proteomes" id="UP000324222">
    <property type="component" value="Unassembled WGS sequence"/>
</dbReference>
<sequence>MTDAWEYRKATALFFTLAHFTPHHHTPWAELNYCLCYPSPCSSRHRRGSSGSVCGVPQGGGPRTDEVAEVGATRVKVKVLNNASRQNQSRTVDYS</sequence>
<reference evidence="1 2" key="1">
    <citation type="submission" date="2019-05" db="EMBL/GenBank/DDBJ databases">
        <title>Another draft genome of Portunus trituberculatus and its Hox gene families provides insights of decapod evolution.</title>
        <authorList>
            <person name="Jeong J.-H."/>
            <person name="Song I."/>
            <person name="Kim S."/>
            <person name="Choi T."/>
            <person name="Kim D."/>
            <person name="Ryu S."/>
            <person name="Kim W."/>
        </authorList>
    </citation>
    <scope>NUCLEOTIDE SEQUENCE [LARGE SCALE GENOMIC DNA]</scope>
    <source>
        <tissue evidence="1">Muscle</tissue>
    </source>
</reference>
<accession>A0A5B7DLE3</accession>
<dbReference type="EMBL" id="VSRR010001077">
    <property type="protein sequence ID" value="MPC22340.1"/>
    <property type="molecule type" value="Genomic_DNA"/>
</dbReference>
<evidence type="ECO:0000313" key="1">
    <source>
        <dbReference type="EMBL" id="MPC22340.1"/>
    </source>
</evidence>
<protein>
    <submittedName>
        <fullName evidence="1">Uncharacterized protein</fullName>
    </submittedName>
</protein>
<comment type="caution">
    <text evidence="1">The sequence shown here is derived from an EMBL/GenBank/DDBJ whole genome shotgun (WGS) entry which is preliminary data.</text>
</comment>
<organism evidence="1 2">
    <name type="scientific">Portunus trituberculatus</name>
    <name type="common">Swimming crab</name>
    <name type="synonym">Neptunus trituberculatus</name>
    <dbReference type="NCBI Taxonomy" id="210409"/>
    <lineage>
        <taxon>Eukaryota</taxon>
        <taxon>Metazoa</taxon>
        <taxon>Ecdysozoa</taxon>
        <taxon>Arthropoda</taxon>
        <taxon>Crustacea</taxon>
        <taxon>Multicrustacea</taxon>
        <taxon>Malacostraca</taxon>
        <taxon>Eumalacostraca</taxon>
        <taxon>Eucarida</taxon>
        <taxon>Decapoda</taxon>
        <taxon>Pleocyemata</taxon>
        <taxon>Brachyura</taxon>
        <taxon>Eubrachyura</taxon>
        <taxon>Portunoidea</taxon>
        <taxon>Portunidae</taxon>
        <taxon>Portuninae</taxon>
        <taxon>Portunus</taxon>
    </lineage>
</organism>
<name>A0A5B7DLE3_PORTR</name>
<gene>
    <name evidence="1" type="ORF">E2C01_015352</name>
</gene>
<keyword evidence="2" id="KW-1185">Reference proteome</keyword>